<dbReference type="AlphaFoldDB" id="W9RKH1"/>
<reference evidence="4" key="1">
    <citation type="submission" date="2013-01" db="EMBL/GenBank/DDBJ databases">
        <title>Draft Genome Sequence of a Mulberry Tree, Morus notabilis C.K. Schneid.</title>
        <authorList>
            <person name="He N."/>
            <person name="Zhao S."/>
        </authorList>
    </citation>
    <scope>NUCLEOTIDE SEQUENCE</scope>
</reference>
<gene>
    <name evidence="1" type="ORF">L484_004234</name>
    <name evidence="3" type="ORF">L484_021758</name>
    <name evidence="2" type="ORF">L484_023013</name>
</gene>
<organism evidence="2 4">
    <name type="scientific">Morus notabilis</name>
    <dbReference type="NCBI Taxonomy" id="981085"/>
    <lineage>
        <taxon>Eukaryota</taxon>
        <taxon>Viridiplantae</taxon>
        <taxon>Streptophyta</taxon>
        <taxon>Embryophyta</taxon>
        <taxon>Tracheophyta</taxon>
        <taxon>Spermatophyta</taxon>
        <taxon>Magnoliopsida</taxon>
        <taxon>eudicotyledons</taxon>
        <taxon>Gunneridae</taxon>
        <taxon>Pentapetalae</taxon>
        <taxon>rosids</taxon>
        <taxon>fabids</taxon>
        <taxon>Rosales</taxon>
        <taxon>Moraceae</taxon>
        <taxon>Moreae</taxon>
        <taxon>Morus</taxon>
    </lineage>
</organism>
<dbReference type="EMBL" id="KE344507">
    <property type="protein sequence ID" value="EXB65058.1"/>
    <property type="molecule type" value="Genomic_DNA"/>
</dbReference>
<reference evidence="2" key="2">
    <citation type="submission" date="2013-06" db="EMBL/GenBank/DDBJ databases">
        <title>Draft Genome Sequence of a Mulberry Tree, Morus notabilis C.K. Schn.</title>
        <authorList>
            <person name="He N."/>
            <person name="Zhao S."/>
        </authorList>
    </citation>
    <scope>NUCLEOTIDE SEQUENCE</scope>
</reference>
<accession>W9RKH1</accession>
<dbReference type="EMBL" id="KE345760">
    <property type="protein sequence ID" value="EXC14259.1"/>
    <property type="molecule type" value="Genomic_DNA"/>
</dbReference>
<evidence type="ECO:0000313" key="2">
    <source>
        <dbReference type="EMBL" id="EXB94905.1"/>
    </source>
</evidence>
<evidence type="ECO:0000313" key="4">
    <source>
        <dbReference type="Proteomes" id="UP000030645"/>
    </source>
</evidence>
<name>W9RKH1_9ROSA</name>
<proteinExistence type="predicted"/>
<evidence type="ECO:0000313" key="3">
    <source>
        <dbReference type="EMBL" id="EXC14259.1"/>
    </source>
</evidence>
<sequence length="66" mass="7006">MPTVMETVVERTKGETAIATTTEKGVGNGDCIEEARKGKWVDGDADGASRVTMSTQDMVDVTITIT</sequence>
<dbReference type="EMBL" id="KE345183">
    <property type="protein sequence ID" value="EXB94905.1"/>
    <property type="molecule type" value="Genomic_DNA"/>
</dbReference>
<keyword evidence="4" id="KW-1185">Reference proteome</keyword>
<protein>
    <submittedName>
        <fullName evidence="2">Uncharacterized protein</fullName>
    </submittedName>
</protein>
<evidence type="ECO:0000313" key="1">
    <source>
        <dbReference type="EMBL" id="EXB65058.1"/>
    </source>
</evidence>
<dbReference type="Proteomes" id="UP000030645">
    <property type="component" value="Unassembled WGS sequence"/>
</dbReference>